<keyword evidence="2" id="KW-1185">Reference proteome</keyword>
<dbReference type="EMBL" id="KQ116444">
    <property type="protein sequence ID" value="KMS65015.1"/>
    <property type="molecule type" value="Genomic_DNA"/>
</dbReference>
<proteinExistence type="predicted"/>
<reference evidence="1 2" key="1">
    <citation type="journal article" date="2014" name="Nature">
        <title>The genome of the recently domesticated crop plant sugar beet (Beta vulgaris).</title>
        <authorList>
            <person name="Dohm J.C."/>
            <person name="Minoche A.E."/>
            <person name="Holtgrawe D."/>
            <person name="Capella-Gutierrez S."/>
            <person name="Zakrzewski F."/>
            <person name="Tafer H."/>
            <person name="Rupp O."/>
            <person name="Sorensen T.R."/>
            <person name="Stracke R."/>
            <person name="Reinhardt R."/>
            <person name="Goesmann A."/>
            <person name="Kraft T."/>
            <person name="Schulz B."/>
            <person name="Stadler P.F."/>
            <person name="Schmidt T."/>
            <person name="Gabaldon T."/>
            <person name="Lehrach H."/>
            <person name="Weisshaar B."/>
            <person name="Himmelbauer H."/>
        </authorList>
    </citation>
    <scope>NUCLEOTIDE SEQUENCE [LARGE SCALE GENOMIC DNA]</scope>
    <source>
        <tissue evidence="1">Taproot</tissue>
    </source>
</reference>
<name>A0A0J8BH15_BETVV</name>
<accession>A0A0J8BH15</accession>
<evidence type="ECO:0000313" key="2">
    <source>
        <dbReference type="Proteomes" id="UP000035740"/>
    </source>
</evidence>
<evidence type="ECO:0000313" key="1">
    <source>
        <dbReference type="EMBL" id="KMS65015.1"/>
    </source>
</evidence>
<gene>
    <name evidence="1" type="ORF">BVRB_040320</name>
</gene>
<dbReference type="AlphaFoldDB" id="A0A0J8BH15"/>
<protein>
    <submittedName>
        <fullName evidence="1">Uncharacterized protein</fullName>
    </submittedName>
</protein>
<sequence length="94" mass="10270">MESRQQNIPEGPFCKWAALAIDSVYKCTLYTVTPSNPLEALATLTSLLFFMNKTSTPLFDPAYTAADLHADLESGRFAGFASHPPKITSLSQKS</sequence>
<organism evidence="1 2">
    <name type="scientific">Beta vulgaris subsp. vulgaris</name>
    <name type="common">Beet</name>
    <dbReference type="NCBI Taxonomy" id="3555"/>
    <lineage>
        <taxon>Eukaryota</taxon>
        <taxon>Viridiplantae</taxon>
        <taxon>Streptophyta</taxon>
        <taxon>Embryophyta</taxon>
        <taxon>Tracheophyta</taxon>
        <taxon>Spermatophyta</taxon>
        <taxon>Magnoliopsida</taxon>
        <taxon>eudicotyledons</taxon>
        <taxon>Gunneridae</taxon>
        <taxon>Pentapetalae</taxon>
        <taxon>Caryophyllales</taxon>
        <taxon>Chenopodiaceae</taxon>
        <taxon>Betoideae</taxon>
        <taxon>Beta</taxon>
    </lineage>
</organism>
<dbReference type="Proteomes" id="UP000035740">
    <property type="component" value="Unassembled WGS sequence"/>
</dbReference>
<dbReference type="Gramene" id="KMS65015">
    <property type="protein sequence ID" value="KMS65015"/>
    <property type="gene ID" value="BVRB_040320"/>
</dbReference>